<dbReference type="GO" id="GO:0042761">
    <property type="term" value="P:very long-chain fatty acid biosynthetic process"/>
    <property type="evidence" value="ECO:0007669"/>
    <property type="project" value="TreeGrafter"/>
</dbReference>
<keyword evidence="7 14" id="KW-0276">Fatty acid metabolism</keyword>
<keyword evidence="11 14" id="KW-0275">Fatty acid biosynthesis</keyword>
<dbReference type="EMBL" id="CM007387">
    <property type="protein sequence ID" value="ONK64452.1"/>
    <property type="molecule type" value="Genomic_DNA"/>
</dbReference>
<evidence type="ECO:0000256" key="8">
    <source>
        <dbReference type="ARBA" id="ARBA00022989"/>
    </source>
</evidence>
<comment type="similarity">
    <text evidence="3 14">Belongs to the very long-chain fatty acids dehydratase HACD family.</text>
</comment>
<evidence type="ECO:0000256" key="13">
    <source>
        <dbReference type="ARBA" id="ARBA00036671"/>
    </source>
</evidence>
<evidence type="ECO:0000256" key="1">
    <source>
        <dbReference type="ARBA" id="ARBA00004141"/>
    </source>
</evidence>
<proteinExistence type="inferred from homology"/>
<sequence length="244" mass="28332">MILRLLPIQPLTVRPSVMMDNSTRSEDDKLQDVLRHFQKDFEVGASTENLGISTSTMHMETSHIDLDDLKVGLLYDEVPMIGLKTPFRDGLLRHIAKDVLKLAKDGLERRSYKEARFLREVAEVVNSGKNSYQFCCPDDVNVIFMSQWVLDWPWPLETLHSRYNTFLILYPPGITSEDGMIFIALAYIKASEKYFIRIPNKWNFSFDYFYAAIIALGNYVPRSPHMYTYMLGQRKKDLSKAKME</sequence>
<protein>
    <recommendedName>
        <fullName evidence="4 14">Very-long-chain (3R)-3-hydroxyacyl-CoA dehydratase</fullName>
        <ecNumber evidence="4 14">4.2.1.134</ecNumber>
    </recommendedName>
</protein>
<keyword evidence="8" id="KW-1133">Transmembrane helix</keyword>
<organism evidence="15 16">
    <name type="scientific">Asparagus officinalis</name>
    <name type="common">Garden asparagus</name>
    <dbReference type="NCBI Taxonomy" id="4686"/>
    <lineage>
        <taxon>Eukaryota</taxon>
        <taxon>Viridiplantae</taxon>
        <taxon>Streptophyta</taxon>
        <taxon>Embryophyta</taxon>
        <taxon>Tracheophyta</taxon>
        <taxon>Spermatophyta</taxon>
        <taxon>Magnoliopsida</taxon>
        <taxon>Liliopsida</taxon>
        <taxon>Asparagales</taxon>
        <taxon>Asparagaceae</taxon>
        <taxon>Asparagoideae</taxon>
        <taxon>Asparagus</taxon>
    </lineage>
</organism>
<dbReference type="UniPathway" id="UPA00094"/>
<dbReference type="Proteomes" id="UP000243459">
    <property type="component" value="Chromosome 7"/>
</dbReference>
<evidence type="ECO:0000256" key="3">
    <source>
        <dbReference type="ARBA" id="ARBA00007811"/>
    </source>
</evidence>
<evidence type="ECO:0000256" key="4">
    <source>
        <dbReference type="ARBA" id="ARBA00013122"/>
    </source>
</evidence>
<gene>
    <name evidence="15" type="ORF">A4U43_C07F26140</name>
</gene>
<keyword evidence="9 14" id="KW-0443">Lipid metabolism</keyword>
<dbReference type="Gene3D" id="3.30.590.20">
    <property type="match status" value="1"/>
</dbReference>
<comment type="subcellular location">
    <subcellularLocation>
        <location evidence="14">Endoplasmic reticulum membrane</location>
        <topology evidence="14">Multi-pass membrane protein</topology>
    </subcellularLocation>
    <subcellularLocation>
        <location evidence="1">Membrane</location>
        <topology evidence="1">Multi-pass membrane protein</topology>
    </subcellularLocation>
</comment>
<evidence type="ECO:0000313" key="16">
    <source>
        <dbReference type="Proteomes" id="UP000243459"/>
    </source>
</evidence>
<keyword evidence="12 14" id="KW-0456">Lyase</keyword>
<comment type="pathway">
    <text evidence="2 14">Lipid metabolism; fatty acid biosynthesis.</text>
</comment>
<dbReference type="GO" id="GO:0030497">
    <property type="term" value="P:fatty acid elongation"/>
    <property type="evidence" value="ECO:0007669"/>
    <property type="project" value="TreeGrafter"/>
</dbReference>
<keyword evidence="5 14" id="KW-0444">Lipid biosynthesis</keyword>
<keyword evidence="6" id="KW-0812">Transmembrane</keyword>
<comment type="catalytic activity">
    <reaction evidence="13 14">
        <text>a very-long-chain (3R)-3-hydroxyacyl-CoA = a very-long-chain (2E)-enoyl-CoA + H2O</text>
        <dbReference type="Rhea" id="RHEA:45812"/>
        <dbReference type="ChEBI" id="CHEBI:15377"/>
        <dbReference type="ChEBI" id="CHEBI:83728"/>
        <dbReference type="ChEBI" id="CHEBI:85440"/>
        <dbReference type="EC" id="4.2.1.134"/>
    </reaction>
</comment>
<dbReference type="GO" id="GO:0005789">
    <property type="term" value="C:endoplasmic reticulum membrane"/>
    <property type="evidence" value="ECO:0007669"/>
    <property type="project" value="UniProtKB-SubCell"/>
</dbReference>
<dbReference type="GO" id="GO:0030148">
    <property type="term" value="P:sphingolipid biosynthetic process"/>
    <property type="evidence" value="ECO:0007669"/>
    <property type="project" value="TreeGrafter"/>
</dbReference>
<accession>A0A5P1EF23</accession>
<evidence type="ECO:0000256" key="9">
    <source>
        <dbReference type="ARBA" id="ARBA00023098"/>
    </source>
</evidence>
<dbReference type="Pfam" id="PF04387">
    <property type="entry name" value="PTPLA"/>
    <property type="match status" value="1"/>
</dbReference>
<comment type="function">
    <text evidence="14">Catalyzes the third of the four reactions of the long-chain fatty acids elongation cycle. This endoplasmic reticulum-bound enzymatic process, allows the addition of two carbons to the chain of long- and very long-chain fatty acids/VLCFAs per cycle. This enzyme catalyzes the dehydration of the 3-hydroxyacyl-CoA intermediate into trans-2,3-enoyl-CoA, within each cycle of fatty acid elongation. Thereby, it participates to the production of VLCFAs of different chain lengths that are involved in multiple biological processes as precursors of membrane lipids and lipid mediators.</text>
</comment>
<name>A0A5P1EF23_ASPOF</name>
<keyword evidence="10 14" id="KW-0472">Membrane</keyword>
<evidence type="ECO:0000256" key="11">
    <source>
        <dbReference type="ARBA" id="ARBA00023160"/>
    </source>
</evidence>
<reference evidence="16" key="1">
    <citation type="journal article" date="2017" name="Nat. Commun.">
        <title>The asparagus genome sheds light on the origin and evolution of a young Y chromosome.</title>
        <authorList>
            <person name="Harkess A."/>
            <person name="Zhou J."/>
            <person name="Xu C."/>
            <person name="Bowers J.E."/>
            <person name="Van der Hulst R."/>
            <person name="Ayyampalayam S."/>
            <person name="Mercati F."/>
            <person name="Riccardi P."/>
            <person name="McKain M.R."/>
            <person name="Kakrana A."/>
            <person name="Tang H."/>
            <person name="Ray J."/>
            <person name="Groenendijk J."/>
            <person name="Arikit S."/>
            <person name="Mathioni S.M."/>
            <person name="Nakano M."/>
            <person name="Shan H."/>
            <person name="Telgmann-Rauber A."/>
            <person name="Kanno A."/>
            <person name="Yue Z."/>
            <person name="Chen H."/>
            <person name="Li W."/>
            <person name="Chen Y."/>
            <person name="Xu X."/>
            <person name="Zhang Y."/>
            <person name="Luo S."/>
            <person name="Chen H."/>
            <person name="Gao J."/>
            <person name="Mao Z."/>
            <person name="Pires J.C."/>
            <person name="Luo M."/>
            <person name="Kudrna D."/>
            <person name="Wing R.A."/>
            <person name="Meyers B.C."/>
            <person name="Yi K."/>
            <person name="Kong H."/>
            <person name="Lavrijsen P."/>
            <person name="Sunseri F."/>
            <person name="Falavigna A."/>
            <person name="Ye Y."/>
            <person name="Leebens-Mack J.H."/>
            <person name="Chen G."/>
        </authorList>
    </citation>
    <scope>NUCLEOTIDE SEQUENCE [LARGE SCALE GENOMIC DNA]</scope>
    <source>
        <strain evidence="16">cv. DH0086</strain>
    </source>
</reference>
<keyword evidence="14" id="KW-0256">Endoplasmic reticulum</keyword>
<keyword evidence="16" id="KW-1185">Reference proteome</keyword>
<evidence type="ECO:0000313" key="15">
    <source>
        <dbReference type="EMBL" id="ONK64452.1"/>
    </source>
</evidence>
<dbReference type="AlphaFoldDB" id="A0A5P1EF23"/>
<evidence type="ECO:0000256" key="7">
    <source>
        <dbReference type="ARBA" id="ARBA00022832"/>
    </source>
</evidence>
<evidence type="ECO:0000256" key="5">
    <source>
        <dbReference type="ARBA" id="ARBA00022516"/>
    </source>
</evidence>
<evidence type="ECO:0000256" key="12">
    <source>
        <dbReference type="ARBA" id="ARBA00023239"/>
    </source>
</evidence>
<evidence type="ECO:0000256" key="2">
    <source>
        <dbReference type="ARBA" id="ARBA00005194"/>
    </source>
</evidence>
<dbReference type="Gramene" id="ONK64452">
    <property type="protein sequence ID" value="ONK64452"/>
    <property type="gene ID" value="A4U43_C07F26140"/>
</dbReference>
<dbReference type="InterPro" id="IPR007482">
    <property type="entry name" value="Tyr_Pase-like_PTPLA"/>
</dbReference>
<dbReference type="GO" id="GO:0102158">
    <property type="term" value="F:very-long-chain (3R)-3-hydroxyacyl-CoA dehydratase activity"/>
    <property type="evidence" value="ECO:0007669"/>
    <property type="project" value="UniProtKB-EC"/>
</dbReference>
<evidence type="ECO:0000256" key="10">
    <source>
        <dbReference type="ARBA" id="ARBA00023136"/>
    </source>
</evidence>
<evidence type="ECO:0000256" key="14">
    <source>
        <dbReference type="RuleBase" id="RU363109"/>
    </source>
</evidence>
<evidence type="ECO:0000256" key="6">
    <source>
        <dbReference type="ARBA" id="ARBA00022692"/>
    </source>
</evidence>
<dbReference type="PANTHER" id="PTHR11035">
    <property type="entry name" value="VERY-LONG-CHAIN (3R)-3-HYDROXYACYL-COA DEHYDRATASE"/>
    <property type="match status" value="1"/>
</dbReference>
<dbReference type="EC" id="4.2.1.134" evidence="4 14"/>
<dbReference type="PANTHER" id="PTHR11035:SF3">
    <property type="entry name" value="VERY-LONG-CHAIN (3R)-3-HYDROXYACYL-COA DEHYDRATASE"/>
    <property type="match status" value="1"/>
</dbReference>